<dbReference type="GO" id="GO:0004674">
    <property type="term" value="F:protein serine/threonine kinase activity"/>
    <property type="evidence" value="ECO:0007669"/>
    <property type="project" value="TreeGrafter"/>
</dbReference>
<dbReference type="InterPro" id="IPR000719">
    <property type="entry name" value="Prot_kinase_dom"/>
</dbReference>
<dbReference type="PANTHER" id="PTHR43289">
    <property type="entry name" value="MITOGEN-ACTIVATED PROTEIN KINASE KINASE KINASE 20-RELATED"/>
    <property type="match status" value="1"/>
</dbReference>
<dbReference type="Proteomes" id="UP000076661">
    <property type="component" value="Unassembled WGS sequence"/>
</dbReference>
<evidence type="ECO:0000256" key="4">
    <source>
        <dbReference type="ARBA" id="ARBA00022840"/>
    </source>
</evidence>
<name>A0A167PCS1_9GAMM</name>
<evidence type="ECO:0000256" key="2">
    <source>
        <dbReference type="ARBA" id="ARBA00022741"/>
    </source>
</evidence>
<keyword evidence="1" id="KW-0808">Transferase</keyword>
<accession>A0A167PCS1</accession>
<comment type="caution">
    <text evidence="8">The sequence shown here is derived from an EMBL/GenBank/DDBJ whole genome shotgun (WGS) entry which is preliminary data.</text>
</comment>
<evidence type="ECO:0000256" key="3">
    <source>
        <dbReference type="ARBA" id="ARBA00022777"/>
    </source>
</evidence>
<sequence length="719" mass="81287">MTVHSRESVDAFSIFYELLDGPIDQMIQRLTQMKGLDESVCSEVRQLVQAHIKNKQDHFLPQLVSHSANVALGNDELLYLHGVKIEDFVLSELIGDGGQGVVYKAHRSDGKFEQTVAIKLLYPNSSISQRVSTLKREAQSLAKFQHSGIARVFTIGEYQHHCYMIMDYIDATPLDRFFSTHPLALDSVIEIFLQICEALNHAHSHHVLHADIKPSNILINQHMQPQLIDFGISKQVSFNPNHQVDNAAAGFTYRFSSPEQQRGESLDYSSDVYSTAKVFQYLLNKHFSNEPLKARLLKPVLAKALNKNKGERTASIKSLKTSIEAVHMLTPEQSGYISKLDQARCLYARHSKIVWVASMVTIVLLPMLIVFLKQQTAMADQYSQQVQVMTYLRSIFDAQQEDDHFHDILNKHHLPDTADTQIKNIEGHGKILSPYVFTNHGGKVGEQIKLKVVSNRAEPADLAFSITGGGYISHRGYYHHTFSKSGIHTVTIEAVKHSQKYDKLVLRFVIRDGKSLPIKFDDVPATHPYFENIHYLALRGVVIGRPNPHGNGRLFQPSQIAKQAEVLSILYLAAHAQGLITLRKTQQQYDNLTVINERGYLEDFSWANTYLSYAQQHNLSIDPTQFEPKKPASKAWLAKTVSQLLNLYDPTQLSSYEHVEFKDHLEFNNAQALRYAQICSLYGLCVSHDGQFQPQRAVTRAEVADIGAKILKLSKPDIL</sequence>
<dbReference type="PANTHER" id="PTHR43289:SF6">
    <property type="entry name" value="SERINE_THREONINE-PROTEIN KINASE NEKL-3"/>
    <property type="match status" value="1"/>
</dbReference>
<evidence type="ECO:0000259" key="7">
    <source>
        <dbReference type="PROSITE" id="PS51272"/>
    </source>
</evidence>
<feature type="domain" description="SLH" evidence="7">
    <location>
        <begin position="653"/>
        <end position="719"/>
    </location>
</feature>
<feature type="transmembrane region" description="Helical" evidence="5">
    <location>
        <begin position="353"/>
        <end position="372"/>
    </location>
</feature>
<dbReference type="InterPro" id="IPR001119">
    <property type="entry name" value="SLH_dom"/>
</dbReference>
<dbReference type="RefSeq" id="WP_063379504.1">
    <property type="nucleotide sequence ID" value="NZ_AUXX01000001.1"/>
</dbReference>
<gene>
    <name evidence="8" type="ORF">N478_00190</name>
</gene>
<evidence type="ECO:0000313" key="8">
    <source>
        <dbReference type="EMBL" id="KZN70354.1"/>
    </source>
</evidence>
<dbReference type="PATRIC" id="fig|1365257.3.peg.38"/>
<keyword evidence="2" id="KW-0547">Nucleotide-binding</keyword>
<evidence type="ECO:0000313" key="9">
    <source>
        <dbReference type="Proteomes" id="UP000076661"/>
    </source>
</evidence>
<evidence type="ECO:0000256" key="1">
    <source>
        <dbReference type="ARBA" id="ARBA00022679"/>
    </source>
</evidence>
<keyword evidence="4" id="KW-0067">ATP-binding</keyword>
<dbReference type="InterPro" id="IPR011009">
    <property type="entry name" value="Kinase-like_dom_sf"/>
</dbReference>
<dbReference type="PROSITE" id="PS50011">
    <property type="entry name" value="PROTEIN_KINASE_DOM"/>
    <property type="match status" value="1"/>
</dbReference>
<dbReference type="SUPFAM" id="SSF56112">
    <property type="entry name" value="Protein kinase-like (PK-like)"/>
    <property type="match status" value="1"/>
</dbReference>
<protein>
    <submittedName>
        <fullName evidence="8">Uncharacterized protein</fullName>
    </submittedName>
</protein>
<feature type="domain" description="Protein kinase" evidence="6">
    <location>
        <begin position="88"/>
        <end position="353"/>
    </location>
</feature>
<reference evidence="8 9" key="1">
    <citation type="submission" date="2013-07" db="EMBL/GenBank/DDBJ databases">
        <title>Comparative Genomic and Metabolomic Analysis of Twelve Strains of Pseudoalteromonas luteoviolacea.</title>
        <authorList>
            <person name="Vynne N.G."/>
            <person name="Mansson M."/>
            <person name="Gram L."/>
        </authorList>
    </citation>
    <scope>NUCLEOTIDE SEQUENCE [LARGE SCALE GENOMIC DNA]</scope>
    <source>
        <strain evidence="8 9">S4060-1</strain>
    </source>
</reference>
<feature type="domain" description="SLH" evidence="7">
    <location>
        <begin position="516"/>
        <end position="584"/>
    </location>
</feature>
<keyword evidence="5" id="KW-1133">Transmembrane helix</keyword>
<dbReference type="PROSITE" id="PS51272">
    <property type="entry name" value="SLH"/>
    <property type="match status" value="2"/>
</dbReference>
<dbReference type="SMART" id="SM00220">
    <property type="entry name" value="S_TKc"/>
    <property type="match status" value="1"/>
</dbReference>
<organism evidence="8 9">
    <name type="scientific">Pseudoalteromonas luteoviolacea S4060-1</name>
    <dbReference type="NCBI Taxonomy" id="1365257"/>
    <lineage>
        <taxon>Bacteria</taxon>
        <taxon>Pseudomonadati</taxon>
        <taxon>Pseudomonadota</taxon>
        <taxon>Gammaproteobacteria</taxon>
        <taxon>Alteromonadales</taxon>
        <taxon>Pseudoalteromonadaceae</taxon>
        <taxon>Pseudoalteromonas</taxon>
    </lineage>
</organism>
<keyword evidence="3" id="KW-0418">Kinase</keyword>
<keyword evidence="5" id="KW-0472">Membrane</keyword>
<dbReference type="CDD" id="cd14014">
    <property type="entry name" value="STKc_PknB_like"/>
    <property type="match status" value="1"/>
</dbReference>
<proteinExistence type="predicted"/>
<dbReference type="Gene3D" id="3.30.200.20">
    <property type="entry name" value="Phosphorylase Kinase, domain 1"/>
    <property type="match status" value="1"/>
</dbReference>
<evidence type="ECO:0000259" key="6">
    <source>
        <dbReference type="PROSITE" id="PS50011"/>
    </source>
</evidence>
<dbReference type="EMBL" id="AUXX01000001">
    <property type="protein sequence ID" value="KZN70354.1"/>
    <property type="molecule type" value="Genomic_DNA"/>
</dbReference>
<evidence type="ECO:0000256" key="5">
    <source>
        <dbReference type="SAM" id="Phobius"/>
    </source>
</evidence>
<keyword evidence="5" id="KW-0812">Transmembrane</keyword>
<dbReference type="PROSITE" id="PS00108">
    <property type="entry name" value="PROTEIN_KINASE_ST"/>
    <property type="match status" value="1"/>
</dbReference>
<dbReference type="Pfam" id="PF00069">
    <property type="entry name" value="Pkinase"/>
    <property type="match status" value="1"/>
</dbReference>
<dbReference type="AlphaFoldDB" id="A0A167PCS1"/>
<dbReference type="InterPro" id="IPR008271">
    <property type="entry name" value="Ser/Thr_kinase_AS"/>
</dbReference>
<dbReference type="Gene3D" id="1.10.510.10">
    <property type="entry name" value="Transferase(Phosphotransferase) domain 1"/>
    <property type="match status" value="1"/>
</dbReference>
<dbReference type="GO" id="GO:0005524">
    <property type="term" value="F:ATP binding"/>
    <property type="evidence" value="ECO:0007669"/>
    <property type="project" value="UniProtKB-KW"/>
</dbReference>